<dbReference type="HOGENOM" id="CLU_1247307_0_0_1"/>
<evidence type="ECO:0000313" key="3">
    <source>
        <dbReference type="EMBL" id="CCA24779.1"/>
    </source>
</evidence>
<feature type="region of interest" description="Disordered" evidence="1">
    <location>
        <begin position="1"/>
        <end position="20"/>
    </location>
</feature>
<accession>F0WKX0</accession>
<feature type="compositionally biased region" description="Basic and acidic residues" evidence="1">
    <location>
        <begin position="1"/>
        <end position="13"/>
    </location>
</feature>
<proteinExistence type="predicted"/>
<organism evidence="2">
    <name type="scientific">Albugo laibachii Nc14</name>
    <dbReference type="NCBI Taxonomy" id="890382"/>
    <lineage>
        <taxon>Eukaryota</taxon>
        <taxon>Sar</taxon>
        <taxon>Stramenopiles</taxon>
        <taxon>Oomycota</taxon>
        <taxon>Peronosporomycetes</taxon>
        <taxon>Albuginales</taxon>
        <taxon>Albuginaceae</taxon>
        <taxon>Albugo</taxon>
    </lineage>
</organism>
<dbReference type="AlphaFoldDB" id="F0WKX0"/>
<gene>
    <name evidence="2" type="primary">AlNc14C138G7160</name>
    <name evidence="3" type="synonym">AlNc14C258G9760</name>
    <name evidence="2" type="ORF">ALNC14_080720</name>
    <name evidence="3" type="ORF">ALNC14_109230</name>
</gene>
<dbReference type="EMBL" id="FR824303">
    <property type="protein sequence ID" value="CCA24779.1"/>
    <property type="molecule type" value="Genomic_DNA"/>
</dbReference>
<evidence type="ECO:0000256" key="1">
    <source>
        <dbReference type="SAM" id="MobiDB-lite"/>
    </source>
</evidence>
<dbReference type="InterPro" id="IPR036871">
    <property type="entry name" value="PX_dom_sf"/>
</dbReference>
<dbReference type="Gene3D" id="3.30.1520.10">
    <property type="entry name" value="Phox-like domain"/>
    <property type="match status" value="1"/>
</dbReference>
<reference evidence="2" key="2">
    <citation type="submission" date="2011-02" db="EMBL/GenBank/DDBJ databases">
        <authorList>
            <person name="MacLean D."/>
        </authorList>
    </citation>
    <scope>NUCLEOTIDE SEQUENCE</scope>
</reference>
<dbReference type="GO" id="GO:0035091">
    <property type="term" value="F:phosphatidylinositol binding"/>
    <property type="evidence" value="ECO:0007669"/>
    <property type="project" value="InterPro"/>
</dbReference>
<evidence type="ECO:0000313" key="2">
    <source>
        <dbReference type="EMBL" id="CCA21929.1"/>
    </source>
</evidence>
<reference evidence="2" key="1">
    <citation type="journal article" date="2011" name="PLoS Biol.">
        <title>Gene gain and loss during evolution of obligate parasitism in the white rust pathogen of Arabidopsis thaliana.</title>
        <authorList>
            <person name="Kemen E."/>
            <person name="Gardiner A."/>
            <person name="Schultz-Larsen T."/>
            <person name="Kemen A.C."/>
            <person name="Balmuth A.L."/>
            <person name="Robert-Seilaniantz A."/>
            <person name="Bailey K."/>
            <person name="Holub E."/>
            <person name="Studholme D.J."/>
            <person name="Maclean D."/>
            <person name="Jones J.D."/>
        </authorList>
    </citation>
    <scope>NUCLEOTIDE SEQUENCE</scope>
</reference>
<dbReference type="EMBL" id="FR824183">
    <property type="protein sequence ID" value="CCA21929.1"/>
    <property type="molecule type" value="Genomic_DNA"/>
</dbReference>
<name>F0WKX0_9STRA</name>
<protein>
    <submittedName>
        <fullName evidence="2">Uncharacterized protein AlNc14C138G7160</fullName>
    </submittedName>
    <submittedName>
        <fullName evidence="3">Uncharacterized protein AlNc14C258G9760</fullName>
    </submittedName>
</protein>
<sequence length="222" mass="25910">MDLMEEDVKCDERPIEEEPEKEGEVNITGDIQTESEEVVQFDGLLFVKSPTSEKHIRYAMKIHCPQLALQVRCVERYRSFHTLRKRLLNTTRMWLMSPKNDFLPIEKRCPECQCILSKLERLEFPRRTLFIPTREDVTARSALLHKFLNVCIQELMHWSGCMRGKKLFALVLGRFVSNNIYEHLIKEPPLSAEPYESILEEKADEPTTLEVDNTRAIVACEA</sequence>